<reference evidence="1" key="1">
    <citation type="submission" date="2021-01" db="UniProtKB">
        <authorList>
            <consortium name="EnsemblMetazoa"/>
        </authorList>
    </citation>
    <scope>IDENTIFICATION</scope>
</reference>
<evidence type="ECO:0000313" key="1">
    <source>
        <dbReference type="EnsemblMetazoa" id="XP_022643946"/>
    </source>
</evidence>
<dbReference type="OrthoDB" id="10361800at2759"/>
<proteinExistence type="predicted"/>
<dbReference type="GeneID" id="111243115"/>
<accession>A0A7M7IYC3</accession>
<protein>
    <submittedName>
        <fullName evidence="1">Uncharacterized protein</fullName>
    </submittedName>
</protein>
<dbReference type="InParanoid" id="A0A7M7IYC3"/>
<dbReference type="RefSeq" id="XP_022643946.1">
    <property type="nucleotide sequence ID" value="XM_022788211.1"/>
</dbReference>
<organism evidence="1 2">
    <name type="scientific">Varroa destructor</name>
    <name type="common">Honeybee mite</name>
    <dbReference type="NCBI Taxonomy" id="109461"/>
    <lineage>
        <taxon>Eukaryota</taxon>
        <taxon>Metazoa</taxon>
        <taxon>Ecdysozoa</taxon>
        <taxon>Arthropoda</taxon>
        <taxon>Chelicerata</taxon>
        <taxon>Arachnida</taxon>
        <taxon>Acari</taxon>
        <taxon>Parasitiformes</taxon>
        <taxon>Mesostigmata</taxon>
        <taxon>Gamasina</taxon>
        <taxon>Dermanyssoidea</taxon>
        <taxon>Varroidae</taxon>
        <taxon>Varroa</taxon>
    </lineage>
</organism>
<dbReference type="EnsemblMetazoa" id="XM_022788211">
    <property type="protein sequence ID" value="XP_022643946"/>
    <property type="gene ID" value="LOC111243115"/>
</dbReference>
<dbReference type="AlphaFoldDB" id="A0A7M7IYC3"/>
<keyword evidence="2" id="KW-1185">Reference proteome</keyword>
<dbReference type="KEGG" id="vde:111243115"/>
<name>A0A7M7IYC3_VARDE</name>
<dbReference type="Proteomes" id="UP000594260">
    <property type="component" value="Unplaced"/>
</dbReference>
<sequence>MDHGQGDHVWSPDTTDQMIASPSNYFCPKKERCPWVRLQVIEYQIKTCVLRSQIYEERAITLRKQLDTFGKLPQCINEAQRRLFVEQHRTFNQKLQRHNDMIRWMQDCILQLLERQRRLIERADEHGFCIGFDATRDEEATRCGPNCTAVEHMRFL</sequence>
<evidence type="ECO:0000313" key="2">
    <source>
        <dbReference type="Proteomes" id="UP000594260"/>
    </source>
</evidence>